<accession>A0AA96LA67</accession>
<protein>
    <submittedName>
        <fullName evidence="1">Uncharacterized protein</fullName>
    </submittedName>
</protein>
<gene>
    <name evidence="1" type="ORF">MJA45_19760</name>
</gene>
<reference evidence="1 2" key="1">
    <citation type="submission" date="2022-02" db="EMBL/GenBank/DDBJ databases">
        <title>Paenibacillus sp. MBLB1776 Whole Genome Shotgun Sequencing.</title>
        <authorList>
            <person name="Hwang C.Y."/>
            <person name="Cho E.-S."/>
            <person name="Seo M.-J."/>
        </authorList>
    </citation>
    <scope>NUCLEOTIDE SEQUENCE [LARGE SCALE GENOMIC DNA]</scope>
    <source>
        <strain evidence="1 2">MBLB1776</strain>
    </source>
</reference>
<sequence length="72" mass="8461">MAETYRKTKIEHYAARLEHRKAILKEQLASEEFEDMKQFLKGQLSAVDMIHKEIIAEFEIECEKGETSHGKH</sequence>
<dbReference type="KEGG" id="paun:MJA45_19760"/>
<name>A0AA96LA67_9BACL</name>
<evidence type="ECO:0000313" key="2">
    <source>
        <dbReference type="Proteomes" id="UP001305702"/>
    </source>
</evidence>
<proteinExistence type="predicted"/>
<evidence type="ECO:0000313" key="1">
    <source>
        <dbReference type="EMBL" id="WNQ09847.1"/>
    </source>
</evidence>
<keyword evidence="2" id="KW-1185">Reference proteome</keyword>
<dbReference type="RefSeq" id="WP_315603621.1">
    <property type="nucleotide sequence ID" value="NZ_CP130318.1"/>
</dbReference>
<organism evidence="1 2">
    <name type="scientific">Paenibacillus aurantius</name>
    <dbReference type="NCBI Taxonomy" id="2918900"/>
    <lineage>
        <taxon>Bacteria</taxon>
        <taxon>Bacillati</taxon>
        <taxon>Bacillota</taxon>
        <taxon>Bacilli</taxon>
        <taxon>Bacillales</taxon>
        <taxon>Paenibacillaceae</taxon>
        <taxon>Paenibacillus</taxon>
    </lineage>
</organism>
<dbReference type="EMBL" id="CP130318">
    <property type="protein sequence ID" value="WNQ09847.1"/>
    <property type="molecule type" value="Genomic_DNA"/>
</dbReference>
<dbReference type="Proteomes" id="UP001305702">
    <property type="component" value="Chromosome"/>
</dbReference>
<dbReference type="AlphaFoldDB" id="A0AA96LA67"/>